<organism evidence="6 7">
    <name type="scientific">Nocardioides guangzhouensis</name>
    <dbReference type="NCBI Taxonomy" id="2497878"/>
    <lineage>
        <taxon>Bacteria</taxon>
        <taxon>Bacillati</taxon>
        <taxon>Actinomycetota</taxon>
        <taxon>Actinomycetes</taxon>
        <taxon>Propionibacteriales</taxon>
        <taxon>Nocardioidaceae</taxon>
        <taxon>Nocardioides</taxon>
    </lineage>
</organism>
<dbReference type="OrthoDB" id="4297752at2"/>
<dbReference type="GO" id="GO:0031012">
    <property type="term" value="C:extracellular matrix"/>
    <property type="evidence" value="ECO:0007669"/>
    <property type="project" value="InterPro"/>
</dbReference>
<sequence length="188" mass="20141">MAHQPGSRDPVAYDPCEVIRVEVNPDGAPAGYRELVDTAVDHVSEPTGLRFAVVGETDRRPHSDNRRTALPGGGWPPVLVSWADSDHVPGLAGDVAGLGGSTSIEELGRRRYVTGEITLDRGAFQHISGRPDSRAQMQAILDHEFGHLIGLTHVHDRGELMSDDNVGRTTWGPGDLAGLSRLGRGRCG</sequence>
<protein>
    <submittedName>
        <fullName evidence="6">Matrixin family metalloprotease</fullName>
    </submittedName>
</protein>
<keyword evidence="4" id="KW-0862">Zinc</keyword>
<evidence type="ECO:0000256" key="3">
    <source>
        <dbReference type="ARBA" id="ARBA00022801"/>
    </source>
</evidence>
<keyword evidence="3" id="KW-0378">Hydrolase</keyword>
<feature type="domain" description="Peptidase M10 metallopeptidase" evidence="5">
    <location>
        <begin position="113"/>
        <end position="162"/>
    </location>
</feature>
<dbReference type="AlphaFoldDB" id="A0A4Q4ZBW2"/>
<dbReference type="Pfam" id="PF00413">
    <property type="entry name" value="Peptidase_M10"/>
    <property type="match status" value="1"/>
</dbReference>
<dbReference type="GO" id="GO:0006508">
    <property type="term" value="P:proteolysis"/>
    <property type="evidence" value="ECO:0007669"/>
    <property type="project" value="UniProtKB-KW"/>
</dbReference>
<dbReference type="EMBL" id="SDKM01000016">
    <property type="protein sequence ID" value="RYP85500.1"/>
    <property type="molecule type" value="Genomic_DNA"/>
</dbReference>
<proteinExistence type="predicted"/>
<gene>
    <name evidence="6" type="ORF">EKO23_12105</name>
</gene>
<evidence type="ECO:0000259" key="5">
    <source>
        <dbReference type="Pfam" id="PF00413"/>
    </source>
</evidence>
<dbReference type="Gene3D" id="3.40.390.10">
    <property type="entry name" value="Collagenase (Catalytic Domain)"/>
    <property type="match status" value="1"/>
</dbReference>
<evidence type="ECO:0000256" key="2">
    <source>
        <dbReference type="ARBA" id="ARBA00022723"/>
    </source>
</evidence>
<dbReference type="InterPro" id="IPR001818">
    <property type="entry name" value="Pept_M10_metallopeptidase"/>
</dbReference>
<dbReference type="SUPFAM" id="SSF55486">
    <property type="entry name" value="Metalloproteases ('zincins'), catalytic domain"/>
    <property type="match status" value="1"/>
</dbReference>
<keyword evidence="1 6" id="KW-0645">Protease</keyword>
<dbReference type="InterPro" id="IPR024079">
    <property type="entry name" value="MetalloPept_cat_dom_sf"/>
</dbReference>
<dbReference type="GO" id="GO:0008270">
    <property type="term" value="F:zinc ion binding"/>
    <property type="evidence" value="ECO:0007669"/>
    <property type="project" value="InterPro"/>
</dbReference>
<evidence type="ECO:0000313" key="6">
    <source>
        <dbReference type="EMBL" id="RYP85500.1"/>
    </source>
</evidence>
<keyword evidence="6" id="KW-0482">Metalloprotease</keyword>
<keyword evidence="2" id="KW-0479">Metal-binding</keyword>
<reference evidence="6 7" key="1">
    <citation type="submission" date="2019-01" db="EMBL/GenBank/DDBJ databases">
        <title>Nocardioides guangzhouensis sp. nov., an actinobacterium isolated from soil.</title>
        <authorList>
            <person name="Fu Y."/>
            <person name="Cai Y."/>
            <person name="Lin Z."/>
            <person name="Chen P."/>
        </authorList>
    </citation>
    <scope>NUCLEOTIDE SEQUENCE [LARGE SCALE GENOMIC DNA]</scope>
    <source>
        <strain evidence="6 7">130</strain>
    </source>
</reference>
<keyword evidence="7" id="KW-1185">Reference proteome</keyword>
<evidence type="ECO:0000256" key="4">
    <source>
        <dbReference type="ARBA" id="ARBA00022833"/>
    </source>
</evidence>
<accession>A0A4Q4ZBW2</accession>
<name>A0A4Q4ZBW2_9ACTN</name>
<evidence type="ECO:0000313" key="7">
    <source>
        <dbReference type="Proteomes" id="UP000295198"/>
    </source>
</evidence>
<dbReference type="Proteomes" id="UP000295198">
    <property type="component" value="Unassembled WGS sequence"/>
</dbReference>
<comment type="caution">
    <text evidence="6">The sequence shown here is derived from an EMBL/GenBank/DDBJ whole genome shotgun (WGS) entry which is preliminary data.</text>
</comment>
<evidence type="ECO:0000256" key="1">
    <source>
        <dbReference type="ARBA" id="ARBA00022670"/>
    </source>
</evidence>
<dbReference type="GO" id="GO:0004222">
    <property type="term" value="F:metalloendopeptidase activity"/>
    <property type="evidence" value="ECO:0007669"/>
    <property type="project" value="InterPro"/>
</dbReference>